<proteinExistence type="predicted"/>
<organism evidence="6 7">
    <name type="scientific">Oncorhynchus kisutch</name>
    <name type="common">Coho salmon</name>
    <name type="synonym">Salmo kisutch</name>
    <dbReference type="NCBI Taxonomy" id="8019"/>
    <lineage>
        <taxon>Eukaryota</taxon>
        <taxon>Metazoa</taxon>
        <taxon>Chordata</taxon>
        <taxon>Craniata</taxon>
        <taxon>Vertebrata</taxon>
        <taxon>Euteleostomi</taxon>
        <taxon>Actinopterygii</taxon>
        <taxon>Neopterygii</taxon>
        <taxon>Teleostei</taxon>
        <taxon>Protacanthopterygii</taxon>
        <taxon>Salmoniformes</taxon>
        <taxon>Salmonidae</taxon>
        <taxon>Salmoninae</taxon>
        <taxon>Oncorhynchus</taxon>
    </lineage>
</organism>
<dbReference type="InterPro" id="IPR013098">
    <property type="entry name" value="Ig_I-set"/>
</dbReference>
<reference evidence="6" key="2">
    <citation type="submission" date="2025-09" db="UniProtKB">
        <authorList>
            <consortium name="Ensembl"/>
        </authorList>
    </citation>
    <scope>IDENTIFICATION</scope>
</reference>
<dbReference type="SUPFAM" id="SSF48726">
    <property type="entry name" value="Immunoglobulin"/>
    <property type="match status" value="2"/>
</dbReference>
<dbReference type="Pfam" id="PF07679">
    <property type="entry name" value="I-set"/>
    <property type="match status" value="2"/>
</dbReference>
<dbReference type="Gene3D" id="2.60.40.10">
    <property type="entry name" value="Immunoglobulins"/>
    <property type="match status" value="2"/>
</dbReference>
<name>A0A8C7GJJ1_ONCKI</name>
<sequence length="245" mass="27175">MVVEWLLDGKPLAAANRLRMVNEFGYCSLDFEVAYARDSGVITCRATNTFGADQTSATLIVKEEKSMVEETQLPEGRRGLHRIDEMERMAHEGGPSGVTADEGAEKTKPEIVLLPENANVQEGEIARFRCRVTGYPTPKVQWLKGSYQIQPSKYCIVVNNPDGSGFINMKGIQQQDSGLYTCRASNPSGEASCSAELIVFRESVSISQHQEKHVVVQKQKGYKVSMTEQATESQGQRSDGVHHRY</sequence>
<evidence type="ECO:0000256" key="4">
    <source>
        <dbReference type="SAM" id="MobiDB-lite"/>
    </source>
</evidence>
<reference evidence="6" key="1">
    <citation type="submission" date="2025-08" db="UniProtKB">
        <authorList>
            <consortium name="Ensembl"/>
        </authorList>
    </citation>
    <scope>IDENTIFICATION</scope>
</reference>
<dbReference type="InterPro" id="IPR036179">
    <property type="entry name" value="Ig-like_dom_sf"/>
</dbReference>
<evidence type="ECO:0000313" key="6">
    <source>
        <dbReference type="Ensembl" id="ENSOKIP00005043509.1"/>
    </source>
</evidence>
<dbReference type="SMART" id="SM00408">
    <property type="entry name" value="IGc2"/>
    <property type="match status" value="1"/>
</dbReference>
<evidence type="ECO:0000313" key="7">
    <source>
        <dbReference type="Proteomes" id="UP000694557"/>
    </source>
</evidence>
<dbReference type="Ensembl" id="ENSOKIT00005045844.1">
    <property type="protein sequence ID" value="ENSOKIP00005043509.1"/>
    <property type="gene ID" value="ENSOKIG00005018337.1"/>
</dbReference>
<dbReference type="PROSITE" id="PS50835">
    <property type="entry name" value="IG_LIKE"/>
    <property type="match status" value="2"/>
</dbReference>
<dbReference type="InterPro" id="IPR003598">
    <property type="entry name" value="Ig_sub2"/>
</dbReference>
<dbReference type="Proteomes" id="UP000694557">
    <property type="component" value="Unassembled WGS sequence"/>
</dbReference>
<evidence type="ECO:0000256" key="1">
    <source>
        <dbReference type="ARBA" id="ARBA00004496"/>
    </source>
</evidence>
<dbReference type="FunFam" id="2.60.40.10:FF:000425">
    <property type="entry name" value="Myosin light chain kinase"/>
    <property type="match status" value="1"/>
</dbReference>
<evidence type="ECO:0000256" key="3">
    <source>
        <dbReference type="ARBA" id="ARBA00023319"/>
    </source>
</evidence>
<keyword evidence="3" id="KW-0393">Immunoglobulin domain</keyword>
<feature type="region of interest" description="Disordered" evidence="4">
    <location>
        <begin position="226"/>
        <end position="245"/>
    </location>
</feature>
<dbReference type="InterPro" id="IPR003599">
    <property type="entry name" value="Ig_sub"/>
</dbReference>
<keyword evidence="2" id="KW-0963">Cytoplasm</keyword>
<comment type="subcellular location">
    <subcellularLocation>
        <location evidence="1">Cytoplasm</location>
    </subcellularLocation>
</comment>
<evidence type="ECO:0000256" key="2">
    <source>
        <dbReference type="ARBA" id="ARBA00022490"/>
    </source>
</evidence>
<accession>A0A8C7GJJ1</accession>
<dbReference type="GeneTree" id="ENSGT01110000267173"/>
<dbReference type="AlphaFoldDB" id="A0A8C7GJJ1"/>
<dbReference type="PANTHER" id="PTHR47633">
    <property type="entry name" value="IMMUNOGLOBULIN"/>
    <property type="match status" value="1"/>
</dbReference>
<dbReference type="PANTHER" id="PTHR47633:SF4">
    <property type="entry name" value="MYOPALLADIN ISOFORM X1"/>
    <property type="match status" value="1"/>
</dbReference>
<dbReference type="InterPro" id="IPR013783">
    <property type="entry name" value="Ig-like_fold"/>
</dbReference>
<feature type="domain" description="Ig-like" evidence="5">
    <location>
        <begin position="1"/>
        <end position="60"/>
    </location>
</feature>
<feature type="domain" description="Ig-like" evidence="5">
    <location>
        <begin position="109"/>
        <end position="198"/>
    </location>
</feature>
<dbReference type="GO" id="GO:0005737">
    <property type="term" value="C:cytoplasm"/>
    <property type="evidence" value="ECO:0007669"/>
    <property type="project" value="UniProtKB-SubCell"/>
</dbReference>
<feature type="compositionally biased region" description="Polar residues" evidence="4">
    <location>
        <begin position="226"/>
        <end position="237"/>
    </location>
</feature>
<protein>
    <recommendedName>
        <fullName evidence="5">Ig-like domain-containing protein</fullName>
    </recommendedName>
</protein>
<dbReference type="InterPro" id="IPR007110">
    <property type="entry name" value="Ig-like_dom"/>
</dbReference>
<evidence type="ECO:0000259" key="5">
    <source>
        <dbReference type="PROSITE" id="PS50835"/>
    </source>
</evidence>
<keyword evidence="7" id="KW-1185">Reference proteome</keyword>
<dbReference type="SMART" id="SM00409">
    <property type="entry name" value="IG"/>
    <property type="match status" value="1"/>
</dbReference>